<feature type="transmembrane region" description="Helical" evidence="2">
    <location>
        <begin position="600"/>
        <end position="621"/>
    </location>
</feature>
<sequence>MEKNVLKMKYKIMSALLSIVILMTGFSHISYGESIHKDYSEEDILETIEGIINWKKSSIGATKEGSLLNNKFLEDAGDTIGDWYPIGIGRIGYIDDYEAYLAVIEDKVSQRYLEEDKLSGNKSTEWHRISLAILSMGGDPTNIGKDEKGKPINLIADGTYNREKSLGAQGINGWTWGLIALDSMRYITPEDASYTRDDMITEIMKLQLADGGFSLQDEEADPDITAMVLQAFAPYYNSEQKYTYTQKKTNKKVTKTVRQVVDEALETLSSLQLDDGDFESWGVENSESTAQVLVALCALGKDPINDARFIKNGNTLLDGLMKYRMEDGGFIHSKVYDSENPTSKPDESNSMASEQALYSLVALSRYKGGYRSLYDFRPEMDENIKSQINSVQESIDSIPASVSSKDASKVKHIFSEYLKIPISERSYVYNYYKLSDAMESLKIDNTSEPIAANIGVNEKGNGTITPIFDGSEDLSSGVLFTEEDVNKVKNLPEKLTTEHYVEVVKLIKKLERAENKDEYINLLDDLNVKKKEIEKIKEEIELLNNEILDKLYPFDKLSIKDKKNVDEIVSRFNKLSSYDQKKVLRYEDVIKSKTQVDNLIRARIIAIVIVVIICVGMFFIVRRMKKRKREKMKQKMLLIDDEEFEEFSDEEE</sequence>
<dbReference type="InterPro" id="IPR008930">
    <property type="entry name" value="Terpenoid_cyclase/PrenylTrfase"/>
</dbReference>
<evidence type="ECO:0000256" key="2">
    <source>
        <dbReference type="SAM" id="Phobius"/>
    </source>
</evidence>
<evidence type="ECO:0000313" key="4">
    <source>
        <dbReference type="Proteomes" id="UP001108123"/>
    </source>
</evidence>
<evidence type="ECO:0000313" key="3">
    <source>
        <dbReference type="EMBL" id="MCG4564834.1"/>
    </source>
</evidence>
<protein>
    <submittedName>
        <fullName evidence="3">Terpene cyclase/mutase family protein</fullName>
    </submittedName>
</protein>
<organism evidence="3 4">
    <name type="scientific">Anaerosalibacter bizertensis</name>
    <dbReference type="NCBI Taxonomy" id="932217"/>
    <lineage>
        <taxon>Bacteria</taxon>
        <taxon>Bacillati</taxon>
        <taxon>Bacillota</taxon>
        <taxon>Tissierellia</taxon>
        <taxon>Tissierellales</taxon>
        <taxon>Sporanaerobacteraceae</taxon>
        <taxon>Anaerosalibacter</taxon>
    </lineage>
</organism>
<keyword evidence="2" id="KW-0472">Membrane</keyword>
<dbReference type="SUPFAM" id="SSF48239">
    <property type="entry name" value="Terpenoid cyclases/Protein prenyltransferases"/>
    <property type="match status" value="1"/>
</dbReference>
<keyword evidence="1" id="KW-0175">Coiled coil</keyword>
<dbReference type="Gene3D" id="1.50.10.20">
    <property type="match status" value="1"/>
</dbReference>
<gene>
    <name evidence="3" type="ORF">L0P62_05160</name>
</gene>
<keyword evidence="2" id="KW-1133">Transmembrane helix</keyword>
<accession>A0A9Q4FLQ0</accession>
<proteinExistence type="predicted"/>
<name>A0A9Q4FLQ0_9FIRM</name>
<evidence type="ECO:0000256" key="1">
    <source>
        <dbReference type="SAM" id="Coils"/>
    </source>
</evidence>
<comment type="caution">
    <text evidence="3">The sequence shown here is derived from an EMBL/GenBank/DDBJ whole genome shotgun (WGS) entry which is preliminary data.</text>
</comment>
<dbReference type="CDD" id="cd00688">
    <property type="entry name" value="ISOPREN_C2_like"/>
    <property type="match status" value="1"/>
</dbReference>
<dbReference type="Proteomes" id="UP001108123">
    <property type="component" value="Unassembled WGS sequence"/>
</dbReference>
<reference evidence="3" key="1">
    <citation type="submission" date="2022-01" db="EMBL/GenBank/DDBJ databases">
        <title>Collection of gut derived symbiotic bacterial strains cultured from healthy donors.</title>
        <authorList>
            <person name="Lin H."/>
            <person name="Kohout C."/>
            <person name="Waligurski E."/>
            <person name="Pamer E.G."/>
        </authorList>
    </citation>
    <scope>NUCLEOTIDE SEQUENCE</scope>
    <source>
        <strain evidence="3">MSK.14.39</strain>
    </source>
</reference>
<dbReference type="EMBL" id="JAKNID010000013">
    <property type="protein sequence ID" value="MCG4564834.1"/>
    <property type="molecule type" value="Genomic_DNA"/>
</dbReference>
<keyword evidence="2" id="KW-0812">Transmembrane</keyword>
<feature type="coiled-coil region" evidence="1">
    <location>
        <begin position="516"/>
        <end position="546"/>
    </location>
</feature>
<dbReference type="RefSeq" id="WP_226808301.1">
    <property type="nucleotide sequence ID" value="NZ_JAJBNW010000045.1"/>
</dbReference>
<dbReference type="AlphaFoldDB" id="A0A9Q4FLQ0"/>
<keyword evidence="4" id="KW-1185">Reference proteome</keyword>